<dbReference type="EMBL" id="JAEDXU010000001">
    <property type="protein sequence ID" value="MBP1045148.1"/>
    <property type="molecule type" value="Genomic_DNA"/>
</dbReference>
<keyword evidence="7 8" id="KW-0694">RNA-binding</keyword>
<evidence type="ECO:0000313" key="11">
    <source>
        <dbReference type="EMBL" id="MBP1045148.1"/>
    </source>
</evidence>
<comment type="function">
    <text evidence="8">3'-5' exoribonuclease that releases 5'-nucleoside monophosphates and is involved in maturation of structured RNAs.</text>
</comment>
<dbReference type="InterPro" id="IPR022966">
    <property type="entry name" value="RNase_II/R_CS"/>
</dbReference>
<dbReference type="InterPro" id="IPR050180">
    <property type="entry name" value="RNR_Ribonuclease"/>
</dbReference>
<feature type="domain" description="S1 motif" evidence="10">
    <location>
        <begin position="638"/>
        <end position="718"/>
    </location>
</feature>
<keyword evidence="6 8" id="KW-0269">Exonuclease</keyword>
<keyword evidence="12" id="KW-1185">Reference proteome</keyword>
<evidence type="ECO:0000259" key="10">
    <source>
        <dbReference type="PROSITE" id="PS50126"/>
    </source>
</evidence>
<dbReference type="CDD" id="cd04471">
    <property type="entry name" value="S1_RNase_R"/>
    <property type="match status" value="1"/>
</dbReference>
<dbReference type="RefSeq" id="WP_209555932.1">
    <property type="nucleotide sequence ID" value="NZ_JAEDXU010000001.1"/>
</dbReference>
<dbReference type="Gene3D" id="2.40.50.140">
    <property type="entry name" value="Nucleic acid-binding proteins"/>
    <property type="match status" value="2"/>
</dbReference>
<keyword evidence="4 8" id="KW-0540">Nuclease</keyword>
<comment type="caution">
    <text evidence="11">The sequence shown here is derived from an EMBL/GenBank/DDBJ whole genome shotgun (WGS) entry which is preliminary data.</text>
</comment>
<dbReference type="InterPro" id="IPR011805">
    <property type="entry name" value="RNase_R"/>
</dbReference>
<dbReference type="InterPro" id="IPR003029">
    <property type="entry name" value="S1_domain"/>
</dbReference>
<dbReference type="HAMAP" id="MF_01895">
    <property type="entry name" value="RNase_R"/>
    <property type="match status" value="1"/>
</dbReference>
<keyword evidence="5 8" id="KW-0378">Hydrolase</keyword>
<evidence type="ECO:0000313" key="12">
    <source>
        <dbReference type="Proteomes" id="UP000673375"/>
    </source>
</evidence>
<comment type="catalytic activity">
    <reaction evidence="1 8">
        <text>Exonucleolytic cleavage in the 3'- to 5'-direction to yield nucleoside 5'-phosphates.</text>
        <dbReference type="EC" id="3.1.13.1"/>
    </reaction>
</comment>
<sequence>MTKQTIKETILSYMKDQKKKSFSMEELAEGLKLQKSADFKLLVQTAAALEREGLIEFTKKGKIKLVETNVSVEGIFRGNERGFGFVTIDEEEPDVYISKENTNYAMNGDTVLIDILQPGDPFSDRVAEGKVLEVKERAITQVVGEFTAYNEEEIAETDLCGYVLPKDKKLSGLTVFIASDGIKPVDGSIVIAEVTHYPEQGYAKSLEGLVKKVVGHKNDPGMDIMSIIVAHGIPTVFPDDVMEEADQVPDTISESDLKGRRDLRESIIVTIDGEDAKDLDDAVTVQKLKNGNYFLGVHIADVSYYVTEESQMNREAYERGTSVYLTDRVIPMLPQRLSNGICSLNPKVPRLTMSCEMEISPEGIVLNHEIFQSVIQTTERMTYTAVNEILEEQNPETLERYKELVPMFQEMAELHGILEKMREHRGAISFEDREAKVLVDGEGHPQDILMRTRGVGERLIESFMLAANETVAKHFTDLKLPFIYRIHEQPKEEKMQRFFDFAAMLGILVKGTKADITPKDLQRVLTQIDGKPEEAVINTMLLRSMQQARYSEDNYGHYGLAAEYYTHFTSPIRRYPDLIVHRLIRNYENDRSEAMQEKWNGLLPDIADHSSKMERRAVETEREVDSMKKAEFMADKIGEEYDGIISSVTKFGIFVELPNTIEGLIHINNLKQDYFHFIENHLALVGERTGLTLKIGQKVKIRVEKSDPETREIDFELIEAEELERIEIQRSNRGNNRKSRKRQDKGKAKPSQQQEKKKSSSPKAGKAPNKKGGKKPFYKEVSKKKKTKNKKKKKL</sequence>
<proteinExistence type="inferred from homology"/>
<dbReference type="NCBIfam" id="TIGR02063">
    <property type="entry name" value="RNase_R"/>
    <property type="match status" value="1"/>
</dbReference>
<dbReference type="Pfam" id="PF08206">
    <property type="entry name" value="OB_RNB"/>
    <property type="match status" value="1"/>
</dbReference>
<dbReference type="NCBIfam" id="TIGR00358">
    <property type="entry name" value="3_prime_RNase"/>
    <property type="match status" value="1"/>
</dbReference>
<dbReference type="InterPro" id="IPR004476">
    <property type="entry name" value="RNase_II/RNase_R"/>
</dbReference>
<dbReference type="InterPro" id="IPR001900">
    <property type="entry name" value="RNase_II/R"/>
</dbReference>
<dbReference type="InterPro" id="IPR013223">
    <property type="entry name" value="RNase_B_OB_dom"/>
</dbReference>
<reference evidence="11 12" key="1">
    <citation type="submission" date="2020-12" db="EMBL/GenBank/DDBJ databases">
        <title>Vagococcus allomyrinae sp. nov. and Enterococcus lavae sp. nov., isolated from the larvae of Allomyrina dichotoma.</title>
        <authorList>
            <person name="Lee S.D."/>
        </authorList>
    </citation>
    <scope>NUCLEOTIDE SEQUENCE [LARGE SCALE GENOMIC DNA]</scope>
    <source>
        <strain evidence="11 12">BWM-S5</strain>
    </source>
</reference>
<organism evidence="11 12">
    <name type="scientific">Enterococcus larvae</name>
    <dbReference type="NCBI Taxonomy" id="2794352"/>
    <lineage>
        <taxon>Bacteria</taxon>
        <taxon>Bacillati</taxon>
        <taxon>Bacillota</taxon>
        <taxon>Bacilli</taxon>
        <taxon>Lactobacillales</taxon>
        <taxon>Enterococcaceae</taxon>
        <taxon>Enterococcus</taxon>
    </lineage>
</organism>
<dbReference type="Proteomes" id="UP000673375">
    <property type="component" value="Unassembled WGS sequence"/>
</dbReference>
<comment type="similarity">
    <text evidence="8">Belongs to the RNR ribonuclease family. RNase R subfamily.</text>
</comment>
<feature type="region of interest" description="Disordered" evidence="9">
    <location>
        <begin position="729"/>
        <end position="795"/>
    </location>
</feature>
<evidence type="ECO:0000256" key="9">
    <source>
        <dbReference type="SAM" id="MobiDB-lite"/>
    </source>
</evidence>
<evidence type="ECO:0000256" key="7">
    <source>
        <dbReference type="ARBA" id="ARBA00022884"/>
    </source>
</evidence>
<dbReference type="PROSITE" id="PS01175">
    <property type="entry name" value="RIBONUCLEASE_II"/>
    <property type="match status" value="1"/>
</dbReference>
<dbReference type="SMART" id="SM00955">
    <property type="entry name" value="RNB"/>
    <property type="match status" value="1"/>
</dbReference>
<gene>
    <name evidence="8 11" type="primary">rnr</name>
    <name evidence="11" type="ORF">I6N96_02575</name>
</gene>
<dbReference type="PANTHER" id="PTHR23355:SF9">
    <property type="entry name" value="DIS3-LIKE EXONUCLEASE 2"/>
    <property type="match status" value="1"/>
</dbReference>
<dbReference type="InterPro" id="IPR040476">
    <property type="entry name" value="CSD2"/>
</dbReference>
<name>A0ABS4CFF0_9ENTE</name>
<protein>
    <recommendedName>
        <fullName evidence="8">Ribonuclease R</fullName>
        <shortName evidence="8">RNase R</shortName>
        <ecNumber evidence="8">3.1.13.1</ecNumber>
    </recommendedName>
</protein>
<dbReference type="Pfam" id="PF00773">
    <property type="entry name" value="RNB"/>
    <property type="match status" value="1"/>
</dbReference>
<evidence type="ECO:0000256" key="4">
    <source>
        <dbReference type="ARBA" id="ARBA00022722"/>
    </source>
</evidence>
<feature type="compositionally biased region" description="Basic residues" evidence="9">
    <location>
        <begin position="735"/>
        <end position="744"/>
    </location>
</feature>
<dbReference type="Pfam" id="PF00575">
    <property type="entry name" value="S1"/>
    <property type="match status" value="1"/>
</dbReference>
<dbReference type="SUPFAM" id="SSF50249">
    <property type="entry name" value="Nucleic acid-binding proteins"/>
    <property type="match status" value="4"/>
</dbReference>
<evidence type="ECO:0000256" key="8">
    <source>
        <dbReference type="HAMAP-Rule" id="MF_01895"/>
    </source>
</evidence>
<feature type="compositionally biased region" description="Basic residues" evidence="9">
    <location>
        <begin position="768"/>
        <end position="795"/>
    </location>
</feature>
<evidence type="ECO:0000256" key="1">
    <source>
        <dbReference type="ARBA" id="ARBA00001849"/>
    </source>
</evidence>
<evidence type="ECO:0000256" key="2">
    <source>
        <dbReference type="ARBA" id="ARBA00004496"/>
    </source>
</evidence>
<dbReference type="SMART" id="SM00316">
    <property type="entry name" value="S1"/>
    <property type="match status" value="1"/>
</dbReference>
<evidence type="ECO:0000256" key="5">
    <source>
        <dbReference type="ARBA" id="ARBA00022801"/>
    </source>
</evidence>
<keyword evidence="3 8" id="KW-0963">Cytoplasm</keyword>
<accession>A0ABS4CFF0</accession>
<dbReference type="Pfam" id="PF17876">
    <property type="entry name" value="CSD2"/>
    <property type="match status" value="1"/>
</dbReference>
<evidence type="ECO:0000256" key="6">
    <source>
        <dbReference type="ARBA" id="ARBA00022839"/>
    </source>
</evidence>
<dbReference type="PROSITE" id="PS50126">
    <property type="entry name" value="S1"/>
    <property type="match status" value="1"/>
</dbReference>
<dbReference type="InterPro" id="IPR012340">
    <property type="entry name" value="NA-bd_OB-fold"/>
</dbReference>
<comment type="subcellular location">
    <subcellularLocation>
        <location evidence="2 8">Cytoplasm</location>
    </subcellularLocation>
</comment>
<evidence type="ECO:0000256" key="3">
    <source>
        <dbReference type="ARBA" id="ARBA00022490"/>
    </source>
</evidence>
<dbReference type="PANTHER" id="PTHR23355">
    <property type="entry name" value="RIBONUCLEASE"/>
    <property type="match status" value="1"/>
</dbReference>
<dbReference type="EC" id="3.1.13.1" evidence="8"/>